<proteinExistence type="inferred from homology"/>
<evidence type="ECO:0000313" key="6">
    <source>
        <dbReference type="EMBL" id="KAE8251032.1"/>
    </source>
</evidence>
<dbReference type="GO" id="GO:0042274">
    <property type="term" value="P:ribosomal small subunit biogenesis"/>
    <property type="evidence" value="ECO:0007669"/>
    <property type="project" value="TreeGrafter"/>
</dbReference>
<feature type="compositionally biased region" description="Acidic residues" evidence="4">
    <location>
        <begin position="249"/>
        <end position="316"/>
    </location>
</feature>
<keyword evidence="7" id="KW-1185">Reference proteome</keyword>
<organism evidence="6 7">
    <name type="scientific">Tilletia controversa</name>
    <name type="common">dwarf bunt fungus</name>
    <dbReference type="NCBI Taxonomy" id="13291"/>
    <lineage>
        <taxon>Eukaryota</taxon>
        <taxon>Fungi</taxon>
        <taxon>Dikarya</taxon>
        <taxon>Basidiomycota</taxon>
        <taxon>Ustilaginomycotina</taxon>
        <taxon>Exobasidiomycetes</taxon>
        <taxon>Tilletiales</taxon>
        <taxon>Tilletiaceae</taxon>
        <taxon>Tilletia</taxon>
    </lineage>
</organism>
<dbReference type="SUPFAM" id="SSF48371">
    <property type="entry name" value="ARM repeat"/>
    <property type="match status" value="1"/>
</dbReference>
<evidence type="ECO:0000256" key="1">
    <source>
        <dbReference type="ARBA" id="ARBA00004604"/>
    </source>
</evidence>
<evidence type="ECO:0000256" key="2">
    <source>
        <dbReference type="ARBA" id="ARBA00006856"/>
    </source>
</evidence>
<dbReference type="PANTHER" id="PTHR18034:SF4">
    <property type="entry name" value="NUCLEOLAR MIF4G DOMAIN-CONTAINING PROTEIN 1"/>
    <property type="match status" value="1"/>
</dbReference>
<feature type="region of interest" description="Disordered" evidence="4">
    <location>
        <begin position="241"/>
        <end position="343"/>
    </location>
</feature>
<dbReference type="Gene3D" id="1.25.40.180">
    <property type="match status" value="1"/>
</dbReference>
<evidence type="ECO:0000259" key="5">
    <source>
        <dbReference type="PROSITE" id="PS51366"/>
    </source>
</evidence>
<keyword evidence="3" id="KW-0539">Nucleus</keyword>
<evidence type="ECO:0000256" key="4">
    <source>
        <dbReference type="SAM" id="MobiDB-lite"/>
    </source>
</evidence>
<feature type="compositionally biased region" description="Low complexity" evidence="4">
    <location>
        <begin position="110"/>
        <end position="126"/>
    </location>
</feature>
<protein>
    <recommendedName>
        <fullName evidence="5">MI domain-containing protein</fullName>
    </recommendedName>
</protein>
<dbReference type="AlphaFoldDB" id="A0A8X7MVP3"/>
<evidence type="ECO:0000256" key="3">
    <source>
        <dbReference type="ARBA" id="ARBA00023242"/>
    </source>
</evidence>
<dbReference type="PROSITE" id="PS51366">
    <property type="entry name" value="MI"/>
    <property type="match status" value="1"/>
</dbReference>
<feature type="compositionally biased region" description="Polar residues" evidence="4">
    <location>
        <begin position="739"/>
        <end position="748"/>
    </location>
</feature>
<feature type="compositionally biased region" description="Low complexity" evidence="4">
    <location>
        <begin position="326"/>
        <end position="343"/>
    </location>
</feature>
<comment type="subcellular location">
    <subcellularLocation>
        <location evidence="1">Nucleus</location>
        <location evidence="1">Nucleolus</location>
    </subcellularLocation>
</comment>
<feature type="compositionally biased region" description="Gly residues" evidence="4">
    <location>
        <begin position="1"/>
        <end position="12"/>
    </location>
</feature>
<reference evidence="6" key="1">
    <citation type="submission" date="2016-04" db="EMBL/GenBank/DDBJ databases">
        <authorList>
            <person name="Nguyen H.D."/>
            <person name="Samba Siva P."/>
            <person name="Cullis J."/>
            <person name="Levesque C.A."/>
            <person name="Hambleton S."/>
        </authorList>
    </citation>
    <scope>NUCLEOTIDE SEQUENCE</scope>
    <source>
        <strain evidence="6">DAOMC 236426</strain>
    </source>
</reference>
<feature type="domain" description="MI" evidence="5">
    <location>
        <begin position="768"/>
        <end position="942"/>
    </location>
</feature>
<dbReference type="GO" id="GO:0003723">
    <property type="term" value="F:RNA binding"/>
    <property type="evidence" value="ECO:0007669"/>
    <property type="project" value="InterPro"/>
</dbReference>
<dbReference type="InterPro" id="IPR003891">
    <property type="entry name" value="Initiation_fac_eIF4g_MI"/>
</dbReference>
<dbReference type="SMART" id="SM00543">
    <property type="entry name" value="MIF4G"/>
    <property type="match status" value="1"/>
</dbReference>
<dbReference type="EMBL" id="LWDE02000237">
    <property type="protein sequence ID" value="KAE8251032.1"/>
    <property type="molecule type" value="Genomic_DNA"/>
</dbReference>
<dbReference type="GO" id="GO:0005730">
    <property type="term" value="C:nucleolus"/>
    <property type="evidence" value="ECO:0007669"/>
    <property type="project" value="UniProtKB-SubCell"/>
</dbReference>
<name>A0A8X7MVP3_9BASI</name>
<dbReference type="PANTHER" id="PTHR18034">
    <property type="entry name" value="CELL CYCLE CONTROL PROTEIN CWF22-RELATED"/>
    <property type="match status" value="1"/>
</dbReference>
<reference evidence="6" key="2">
    <citation type="journal article" date="2019" name="IMA Fungus">
        <title>Genome sequencing and comparison of five Tilletia species to identify candidate genes for the detection of regulated species infecting wheat.</title>
        <authorList>
            <person name="Nguyen H.D.T."/>
            <person name="Sultana T."/>
            <person name="Kesanakurti P."/>
            <person name="Hambleton S."/>
        </authorList>
    </citation>
    <scope>NUCLEOTIDE SEQUENCE</scope>
    <source>
        <strain evidence="6">DAOMC 236426</strain>
    </source>
</reference>
<feature type="compositionally biased region" description="Basic and acidic residues" evidence="4">
    <location>
        <begin position="44"/>
        <end position="65"/>
    </location>
</feature>
<dbReference type="InterPro" id="IPR050781">
    <property type="entry name" value="CWC22_splicing_factor"/>
</dbReference>
<feature type="region of interest" description="Disordered" evidence="4">
    <location>
        <begin position="708"/>
        <end position="748"/>
    </location>
</feature>
<accession>A0A8X7MVP3</accession>
<evidence type="ECO:0000313" key="7">
    <source>
        <dbReference type="Proteomes" id="UP000077684"/>
    </source>
</evidence>
<feature type="compositionally biased region" description="Low complexity" evidence="4">
    <location>
        <begin position="92"/>
        <end position="101"/>
    </location>
</feature>
<comment type="similarity">
    <text evidence="2">Belongs to the CWC22 family.</text>
</comment>
<dbReference type="Pfam" id="PF02847">
    <property type="entry name" value="MA3"/>
    <property type="match status" value="1"/>
</dbReference>
<dbReference type="Proteomes" id="UP000077684">
    <property type="component" value="Unassembled WGS sequence"/>
</dbReference>
<gene>
    <name evidence="6" type="ORF">A4X06_0g2842</name>
</gene>
<dbReference type="InterPro" id="IPR016024">
    <property type="entry name" value="ARM-type_fold"/>
</dbReference>
<dbReference type="InterPro" id="IPR003890">
    <property type="entry name" value="MIF4G-like_typ-3"/>
</dbReference>
<feature type="region of interest" description="Disordered" evidence="4">
    <location>
        <begin position="1"/>
        <end position="204"/>
    </location>
</feature>
<dbReference type="Pfam" id="PF02854">
    <property type="entry name" value="MIF4G"/>
    <property type="match status" value="1"/>
</dbReference>
<comment type="caution">
    <text evidence="6">The sequence shown here is derived from an EMBL/GenBank/DDBJ whole genome shotgun (WGS) entry which is preliminary data.</text>
</comment>
<sequence length="1059" mass="113454">MRGYGNRRGAGGRQQQPDTTTLLPAALRKELGIEAEDGGGAKHSGRDRNSNSVFGRKDARKDARTASKNPRGGFNHSQNSTLKRKYGDEGQRTPSRAATTSAPPPKKARTVPAPGPNSNGGNSASSKAKDKERVSSKPAIQDPAISKGKQRKHVDAAAQTPLERMLAAQKSNGTSSSSSTMPGHAAPRTRKKRSQMTQAEKDEADEIAWLEAKLKLDREGGDDGEADDGLGVLIRELDRYQTGMFDKPAEDDEDEQDVSEDEDESDEEESSDGDAGEDDLESDEDFELEDGEEIQLNEGADEEEEADAATEEEEEAEQRVEDGKTSVKTAATSSAPSTSGKYIPPALRRAAAEAEMASSSLVKAASSAPTADPKLTRTLNGLLNRLSSANLDAIMADLVETYRSHPRAVVTQTLVRLVLETVALQPDLVDSIVIMYAALFAALGRSVGVEFGAEAVQVLTGKLVHAHAQIRRRQRGAGVAVGADGLDDKAGRECLNLAVLLAHAYNLHLIAAPIVYDVVRLCLREPAAIRAGRDLEAMHLRSTAQQPIESVEGGDEPKVMYEIDVELLLKLVKACGGQMRSDDPSALRDIVSLTQERINDASSQGTSSLGSRSRFMLEALVDLQKARSKPKAGAAAFGADGTVAAEALGRYKKYIAGMVRRPDRLLRSSAASGMGSTDEPLLNIGLRDLADSTRKGRWWLVGAAWTGHDKDDEDDVEPAAEGVTAKRKLAKTGSKGAGDSNSGVVGTSTGTEEANLLILAREHGMNTDARKGVFITLMSSEDYIDASQKLLGLGLNEVQRREVVRVLLHCLGSEPIYNPYYVLIGQQLASDSGAAGGPALATSSTSGVISTRVTMQYCLWDYFREIGESDVGGATMIAGKGDDDGEDGDDFKGFDDVFGETNDGGEGGLASVSRKMIHLARAYGWWIAKNALNLNMLRTVNFAGLKQRGRAFIQLLLVHMLLSIQTASPTKTLTMSWNAEKSASRYRASIENVLVRGTAGNLELARGLLIFVKRYMRPAEVVQVVGGSGIKKGTRQALEWAVKVSEEVLEVGIQVAGQV</sequence>